<dbReference type="GO" id="GO:0003723">
    <property type="term" value="F:RNA binding"/>
    <property type="evidence" value="ECO:0007669"/>
    <property type="project" value="UniProtKB-UniRule"/>
</dbReference>
<dbReference type="EC" id="3.6.4.13" evidence="1"/>
<dbReference type="SUPFAM" id="SSF54768">
    <property type="entry name" value="dsRNA-binding domain-like"/>
    <property type="match status" value="1"/>
</dbReference>
<dbReference type="SMART" id="SM00358">
    <property type="entry name" value="DSRM"/>
    <property type="match status" value="1"/>
</dbReference>
<dbReference type="FunFam" id="1.20.120.1080:FF:000002">
    <property type="entry name" value="Putative ATP-dependent RNA helicase DHX36"/>
    <property type="match status" value="1"/>
</dbReference>
<dbReference type="Gene3D" id="1.20.120.1080">
    <property type="match status" value="1"/>
</dbReference>
<dbReference type="Gene3D" id="3.30.160.20">
    <property type="match status" value="1"/>
</dbReference>
<keyword evidence="6 9" id="KW-0694">RNA-binding</keyword>
<comment type="similarity">
    <text evidence="8">Belongs to the DExH box helicase family.</text>
</comment>
<accession>A0ABD1ZR47</accession>
<dbReference type="Pfam" id="PF00270">
    <property type="entry name" value="DEAD"/>
    <property type="match status" value="1"/>
</dbReference>
<dbReference type="GO" id="GO:0016787">
    <property type="term" value="F:hydrolase activity"/>
    <property type="evidence" value="ECO:0007669"/>
    <property type="project" value="UniProtKB-KW"/>
</dbReference>
<evidence type="ECO:0000256" key="3">
    <source>
        <dbReference type="ARBA" id="ARBA00022801"/>
    </source>
</evidence>
<dbReference type="InterPro" id="IPR014720">
    <property type="entry name" value="dsRBD_dom"/>
</dbReference>
<dbReference type="Pfam" id="PF04408">
    <property type="entry name" value="WHD_HA2"/>
    <property type="match status" value="1"/>
</dbReference>
<reference evidence="14 15" key="1">
    <citation type="submission" date="2024-09" db="EMBL/GenBank/DDBJ databases">
        <title>Chromosome-scale assembly of Riccia fluitans.</title>
        <authorList>
            <person name="Paukszto L."/>
            <person name="Sawicki J."/>
            <person name="Karawczyk K."/>
            <person name="Piernik-Szablinska J."/>
            <person name="Szczecinska M."/>
            <person name="Mazdziarz M."/>
        </authorList>
    </citation>
    <scope>NUCLEOTIDE SEQUENCE [LARGE SCALE GENOMIC DNA]</scope>
    <source>
        <strain evidence="14">Rf_01</strain>
        <tissue evidence="14">Aerial parts of the thallus</tissue>
    </source>
</reference>
<dbReference type="SMART" id="SM00490">
    <property type="entry name" value="HELICc"/>
    <property type="match status" value="1"/>
</dbReference>
<dbReference type="PROSITE" id="PS50137">
    <property type="entry name" value="DS_RBD"/>
    <property type="match status" value="1"/>
</dbReference>
<evidence type="ECO:0000256" key="4">
    <source>
        <dbReference type="ARBA" id="ARBA00022806"/>
    </source>
</evidence>
<evidence type="ECO:0000313" key="14">
    <source>
        <dbReference type="EMBL" id="KAL2653940.1"/>
    </source>
</evidence>
<dbReference type="SUPFAM" id="SSF52540">
    <property type="entry name" value="P-loop containing nucleoside triphosphate hydrolases"/>
    <property type="match status" value="1"/>
</dbReference>
<keyword evidence="15" id="KW-1185">Reference proteome</keyword>
<dbReference type="GO" id="GO:0005524">
    <property type="term" value="F:ATP binding"/>
    <property type="evidence" value="ECO:0007669"/>
    <property type="project" value="UniProtKB-KW"/>
</dbReference>
<keyword evidence="3" id="KW-0378">Hydrolase</keyword>
<dbReference type="CDD" id="cd18791">
    <property type="entry name" value="SF2_C_RHA"/>
    <property type="match status" value="1"/>
</dbReference>
<dbReference type="PROSITE" id="PS51192">
    <property type="entry name" value="HELICASE_ATP_BIND_1"/>
    <property type="match status" value="1"/>
</dbReference>
<dbReference type="Pfam" id="PF07717">
    <property type="entry name" value="OB_NTP_bind"/>
    <property type="match status" value="1"/>
</dbReference>
<feature type="region of interest" description="Disordered" evidence="10">
    <location>
        <begin position="1179"/>
        <end position="1204"/>
    </location>
</feature>
<sequence length="1231" mass="139308">MLKLPSVTSQLMFRTIRLQSHRRLLGRADLQRLNKKSVSNGTFTRTADAFSEVADSAAKRGISATCSSKLWDRSSTLSIFHRFFSSSCDRVLQSKLLHPGISRDKRFLESRLLYPRMELGVSSRELSWYAVQQYSDDEFEEDNAEEFSVESWRRRLRRLMAGDQQELISKDKKDRREFCHLGPLLKSLGLHGQMYAKTIVISKHPLPNYRPDLDDRRPQRVVVIRPQVKENVDSFLQKHIMQKKEYPSSVFLSYSNNDSDDEETENSETENDENSGTERNIARVEHMLKDERKKRRSIRMKNRQRSWQELPEGQKMLSFRKTLPAYKEKDNLLEALCKHQVIVVSGETGCGKTTQLPQFILESEIAAGRGADCRIICTQPRRISAISVAERVASERGEEVGETVGYQVRMDGQRGRDTRLLFCTSGILLRRLMNDSELKEVSHVLVDEIHERGMNEDFLLIVLKNLLSRRPDLKLVLMSATLNAEMFSSYFDGAPMLHIPGFTYPVRSFFLEDVLQETGHYLTPMNQIDDYGQDKQWKMQRQMRGRSRKNQVNAIADAALAEQDYSELPYRVRDSLQVWNPESLNFNLIEKLLAHICKQDKEGAVLVFMTGVEDISALLDKLRQHPVLGDSEKVMLLPCHGSMGTPEQKLIFNPAPPGVRKIVLATNMAETSITINDVVFVVDCGKAKESSYDALNNTPCLLPQWISQASARQRRGRAGRVKPGVAYHLYPRAVYDALDPYQLPELLRTPLHAICLTIKSLGLESIEEFLGKALQPPEERAVHNAVELLKTIGALDDREVLTDLGRHLSKLPVEPKLGKMLLMGSMFGCLEPVLTIAAGFSVRDPFLAPADKKEMADEAKLKFAGDDCSDHLALVCAFEGWMKAQKQGRGGDYCWQNFLSMQTLQSMLQMRRQFFGNLLEAGFDVSRSGDYSKDVDLLRGVICAGLFPGVASAVQKSRSLTIKTKDDGQVNLHQSSVNGREQRIPYPWLVFNEKVKTSSVNIRDSTGISDSILLLFGGEVRKGCEPGHLLMQDGYLEFFMDPDLATMILMVRDEMDELIQRKLEDPKLDFHEEGKYLVEAVLELLHGDQCEGQFVFGRKASGKKDKTSQETQEDVKGFLQQLVQRGGKPAPRYKTKGMSRGGFQSTVMVKGKAFLGKPASSKKQAEKNASKVALEWLLHSQSTRGPSPDRASSQRSPLIEVNRQLDGPEAALTQFIKSKESRRRRKVKVSA</sequence>
<dbReference type="PROSITE" id="PS51194">
    <property type="entry name" value="HELICASE_CTER"/>
    <property type="match status" value="1"/>
</dbReference>
<keyword evidence="5" id="KW-0067">ATP-binding</keyword>
<gene>
    <name evidence="14" type="ORF">R1flu_022068</name>
</gene>
<dbReference type="Gene3D" id="3.40.50.300">
    <property type="entry name" value="P-loop containing nucleotide triphosphate hydrolases"/>
    <property type="match status" value="2"/>
</dbReference>
<evidence type="ECO:0000256" key="9">
    <source>
        <dbReference type="PROSITE-ProRule" id="PRU00266"/>
    </source>
</evidence>
<feature type="domain" description="Helicase C-terminal" evidence="13">
    <location>
        <begin position="588"/>
        <end position="762"/>
    </location>
</feature>
<proteinExistence type="inferred from homology"/>
<evidence type="ECO:0000256" key="7">
    <source>
        <dbReference type="ARBA" id="ARBA00047984"/>
    </source>
</evidence>
<dbReference type="PROSITE" id="PS00690">
    <property type="entry name" value="DEAH_ATP_HELICASE"/>
    <property type="match status" value="1"/>
</dbReference>
<dbReference type="Pfam" id="PF00035">
    <property type="entry name" value="dsrm"/>
    <property type="match status" value="1"/>
</dbReference>
<feature type="compositionally biased region" description="Acidic residues" evidence="10">
    <location>
        <begin position="258"/>
        <end position="275"/>
    </location>
</feature>
<dbReference type="CDD" id="cd17917">
    <property type="entry name" value="DEXHc_RHA-like"/>
    <property type="match status" value="1"/>
</dbReference>
<dbReference type="Pfam" id="PF21010">
    <property type="entry name" value="HA2_C"/>
    <property type="match status" value="1"/>
</dbReference>
<name>A0ABD1ZR47_9MARC</name>
<dbReference type="EMBL" id="JBHFFA010000001">
    <property type="protein sequence ID" value="KAL2653940.1"/>
    <property type="molecule type" value="Genomic_DNA"/>
</dbReference>
<organism evidence="14 15">
    <name type="scientific">Riccia fluitans</name>
    <dbReference type="NCBI Taxonomy" id="41844"/>
    <lineage>
        <taxon>Eukaryota</taxon>
        <taxon>Viridiplantae</taxon>
        <taxon>Streptophyta</taxon>
        <taxon>Embryophyta</taxon>
        <taxon>Marchantiophyta</taxon>
        <taxon>Marchantiopsida</taxon>
        <taxon>Marchantiidae</taxon>
        <taxon>Marchantiales</taxon>
        <taxon>Ricciaceae</taxon>
        <taxon>Riccia</taxon>
    </lineage>
</organism>
<feature type="domain" description="DRBM" evidence="11">
    <location>
        <begin position="1114"/>
        <end position="1179"/>
    </location>
</feature>
<comment type="catalytic activity">
    <reaction evidence="7">
        <text>ATP + H2O = ADP + phosphate + H(+)</text>
        <dbReference type="Rhea" id="RHEA:13065"/>
        <dbReference type="ChEBI" id="CHEBI:15377"/>
        <dbReference type="ChEBI" id="CHEBI:15378"/>
        <dbReference type="ChEBI" id="CHEBI:30616"/>
        <dbReference type="ChEBI" id="CHEBI:43474"/>
        <dbReference type="ChEBI" id="CHEBI:456216"/>
        <dbReference type="EC" id="3.6.4.13"/>
    </reaction>
</comment>
<evidence type="ECO:0000256" key="10">
    <source>
        <dbReference type="SAM" id="MobiDB-lite"/>
    </source>
</evidence>
<evidence type="ECO:0000256" key="8">
    <source>
        <dbReference type="ARBA" id="ARBA00060772"/>
    </source>
</evidence>
<dbReference type="InterPro" id="IPR048333">
    <property type="entry name" value="HA2_WH"/>
</dbReference>
<dbReference type="GO" id="GO:0003724">
    <property type="term" value="F:RNA helicase activity"/>
    <property type="evidence" value="ECO:0007669"/>
    <property type="project" value="UniProtKB-EC"/>
</dbReference>
<dbReference type="SMART" id="SM00487">
    <property type="entry name" value="DEXDc"/>
    <property type="match status" value="1"/>
</dbReference>
<evidence type="ECO:0000259" key="11">
    <source>
        <dbReference type="PROSITE" id="PS50137"/>
    </source>
</evidence>
<evidence type="ECO:0000259" key="12">
    <source>
        <dbReference type="PROSITE" id="PS51192"/>
    </source>
</evidence>
<dbReference type="InterPro" id="IPR011709">
    <property type="entry name" value="DEAD-box_helicase_OB_fold"/>
</dbReference>
<dbReference type="InterPro" id="IPR001650">
    <property type="entry name" value="Helicase_C-like"/>
</dbReference>
<evidence type="ECO:0000256" key="1">
    <source>
        <dbReference type="ARBA" id="ARBA00012552"/>
    </source>
</evidence>
<dbReference type="Proteomes" id="UP001605036">
    <property type="component" value="Unassembled WGS sequence"/>
</dbReference>
<evidence type="ECO:0000256" key="6">
    <source>
        <dbReference type="ARBA" id="ARBA00022884"/>
    </source>
</evidence>
<evidence type="ECO:0000313" key="15">
    <source>
        <dbReference type="Proteomes" id="UP001605036"/>
    </source>
</evidence>
<dbReference type="InterPro" id="IPR014001">
    <property type="entry name" value="Helicase_ATP-bd"/>
</dbReference>
<dbReference type="InterPro" id="IPR059023">
    <property type="entry name" value="RNA_hel_CTD"/>
</dbReference>
<protein>
    <recommendedName>
        <fullName evidence="1">RNA helicase</fullName>
        <ecNumber evidence="1">3.6.4.13</ecNumber>
    </recommendedName>
</protein>
<dbReference type="FunFam" id="3.40.50.300:FF:000480">
    <property type="entry name" value="DExH-box ATP-dependent RNA helicase DExH3"/>
    <property type="match status" value="1"/>
</dbReference>
<dbReference type="SMART" id="SM00847">
    <property type="entry name" value="HA2"/>
    <property type="match status" value="1"/>
</dbReference>
<dbReference type="FunFam" id="3.40.50.300:FF:000526">
    <property type="entry name" value="DExH-box ATP-dependent RNA helicase DExH3"/>
    <property type="match status" value="1"/>
</dbReference>
<dbReference type="InterPro" id="IPR011545">
    <property type="entry name" value="DEAD/DEAH_box_helicase_dom"/>
</dbReference>
<dbReference type="PANTHER" id="PTHR18934:SF229">
    <property type="entry name" value="DEXH-BOX ATP-DEPENDENT RNA HELICASE DEXH3"/>
    <property type="match status" value="1"/>
</dbReference>
<dbReference type="PANTHER" id="PTHR18934">
    <property type="entry name" value="ATP-DEPENDENT RNA HELICASE"/>
    <property type="match status" value="1"/>
</dbReference>
<evidence type="ECO:0000256" key="2">
    <source>
        <dbReference type="ARBA" id="ARBA00022741"/>
    </source>
</evidence>
<dbReference type="InterPro" id="IPR027417">
    <property type="entry name" value="P-loop_NTPase"/>
</dbReference>
<evidence type="ECO:0000259" key="13">
    <source>
        <dbReference type="PROSITE" id="PS51194"/>
    </source>
</evidence>
<comment type="caution">
    <text evidence="14">The sequence shown here is derived from an EMBL/GenBank/DDBJ whole genome shotgun (WGS) entry which is preliminary data.</text>
</comment>
<dbReference type="Pfam" id="PF00271">
    <property type="entry name" value="Helicase_C"/>
    <property type="match status" value="1"/>
</dbReference>
<dbReference type="Pfam" id="PF26026">
    <property type="entry name" value="RNA_hel_CTD"/>
    <property type="match status" value="1"/>
</dbReference>
<feature type="domain" description="Helicase ATP-binding" evidence="12">
    <location>
        <begin position="333"/>
        <end position="500"/>
    </location>
</feature>
<evidence type="ECO:0000256" key="5">
    <source>
        <dbReference type="ARBA" id="ARBA00022840"/>
    </source>
</evidence>
<dbReference type="InterPro" id="IPR002464">
    <property type="entry name" value="DNA/RNA_helicase_DEAH_CS"/>
</dbReference>
<dbReference type="InterPro" id="IPR007502">
    <property type="entry name" value="Helicase-assoc_dom"/>
</dbReference>
<keyword evidence="4" id="KW-0347">Helicase</keyword>
<keyword evidence="2" id="KW-0547">Nucleotide-binding</keyword>
<feature type="region of interest" description="Disordered" evidence="10">
    <location>
        <begin position="251"/>
        <end position="279"/>
    </location>
</feature>
<dbReference type="AlphaFoldDB" id="A0ABD1ZR47"/>
<feature type="compositionally biased region" description="Polar residues" evidence="10">
    <location>
        <begin position="1179"/>
        <end position="1196"/>
    </location>
</feature>